<evidence type="ECO:0000256" key="2">
    <source>
        <dbReference type="ARBA" id="ARBA00022679"/>
    </source>
</evidence>
<sequence>MLFDETLSGIDAWLDAKRSSGRLAEYEPSVVGWPLEKSVVLKAETGLELGNPLQASMSLTIWGKKDSLQDRIALIGPDLSTAGGDSLPLARLILVNGDFSDEYESYRDLMSAVYGLDLRGVTSRSLPSRHEIWLRISQEALRNGLSLQTMGNALLNHLKQLEEVKSAQIVFVTDMVDILELQPIAEKAQSIMNALVKMYDEMNFDCETCEYVEVCDEVVELRNIRERLKGSN</sequence>
<gene>
    <name evidence="3" type="ORF">A2Y75_02025</name>
</gene>
<dbReference type="InterPro" id="IPR011254">
    <property type="entry name" value="Prismane-like_sf"/>
</dbReference>
<evidence type="ECO:0000313" key="3">
    <source>
        <dbReference type="EMBL" id="OFW60087.1"/>
    </source>
</evidence>
<dbReference type="EC" id="2.3.1.169" evidence="1"/>
<dbReference type="GO" id="GO:0043885">
    <property type="term" value="F:anaerobic carbon-monoxide dehydrogenase activity"/>
    <property type="evidence" value="ECO:0007669"/>
    <property type="project" value="InterPro"/>
</dbReference>
<keyword evidence="2" id="KW-0808">Transferase</keyword>
<proteinExistence type="predicted"/>
<dbReference type="InterPro" id="IPR004461">
    <property type="entry name" value="CO_DH/Ac-CoA_synth_bsu"/>
</dbReference>
<dbReference type="GO" id="GO:0006084">
    <property type="term" value="P:acetyl-CoA metabolic process"/>
    <property type="evidence" value="ECO:0007669"/>
    <property type="project" value="InterPro"/>
</dbReference>
<organism evidence="3 4">
    <name type="scientific">Candidatus Solincola sediminis</name>
    <dbReference type="NCBI Taxonomy" id="1797199"/>
    <lineage>
        <taxon>Bacteria</taxon>
        <taxon>Bacillati</taxon>
        <taxon>Actinomycetota</taxon>
        <taxon>Candidatus Geothermincolia</taxon>
        <taxon>Candidatus Geothermincolales</taxon>
        <taxon>Candidatus Geothermincolaceae</taxon>
        <taxon>Candidatus Solincola</taxon>
    </lineage>
</organism>
<dbReference type="InterPro" id="IPR038571">
    <property type="entry name" value="CO_DH/Ac-CoA_synth_bsu_3_sf"/>
</dbReference>
<dbReference type="EMBL" id="MELK01000006">
    <property type="protein sequence ID" value="OFW60087.1"/>
    <property type="molecule type" value="Genomic_DNA"/>
</dbReference>
<accession>A0A1F2WTE0</accession>
<dbReference type="SUPFAM" id="SSF56821">
    <property type="entry name" value="Prismane protein-like"/>
    <property type="match status" value="1"/>
</dbReference>
<evidence type="ECO:0000256" key="1">
    <source>
        <dbReference type="ARBA" id="ARBA00012244"/>
    </source>
</evidence>
<dbReference type="Pfam" id="PF03598">
    <property type="entry name" value="CdhC"/>
    <property type="match status" value="1"/>
</dbReference>
<dbReference type="Gene3D" id="3.30.1650.10">
    <property type="entry name" value="Bifunctional carbon monoxide dehydrogenase/acetyl-coa synthase(codh/acs), Chain M, domain 3"/>
    <property type="match status" value="1"/>
</dbReference>
<dbReference type="GO" id="GO:0043884">
    <property type="term" value="F:CO-methylating acetyl-CoA synthase activity"/>
    <property type="evidence" value="ECO:0007669"/>
    <property type="project" value="UniProtKB-EC"/>
</dbReference>
<comment type="caution">
    <text evidence="3">The sequence shown here is derived from an EMBL/GenBank/DDBJ whole genome shotgun (WGS) entry which is preliminary data.</text>
</comment>
<dbReference type="Proteomes" id="UP000177876">
    <property type="component" value="Unassembled WGS sequence"/>
</dbReference>
<dbReference type="AlphaFoldDB" id="A0A1F2WTE0"/>
<name>A0A1F2WTE0_9ACTN</name>
<evidence type="ECO:0000313" key="4">
    <source>
        <dbReference type="Proteomes" id="UP000177876"/>
    </source>
</evidence>
<dbReference type="STRING" id="1797197.A2Y75_02025"/>
<reference evidence="3 4" key="1">
    <citation type="journal article" date="2016" name="Nat. Commun.">
        <title>Thousands of microbial genomes shed light on interconnected biogeochemical processes in an aquifer system.</title>
        <authorList>
            <person name="Anantharaman K."/>
            <person name="Brown C.T."/>
            <person name="Hug L.A."/>
            <person name="Sharon I."/>
            <person name="Castelle C.J."/>
            <person name="Probst A.J."/>
            <person name="Thomas B.C."/>
            <person name="Singh A."/>
            <person name="Wilkins M.J."/>
            <person name="Karaoz U."/>
            <person name="Brodie E.L."/>
            <person name="Williams K.H."/>
            <person name="Hubbard S.S."/>
            <person name="Banfield J.F."/>
        </authorList>
    </citation>
    <scope>NUCLEOTIDE SEQUENCE [LARGE SCALE GENOMIC DNA]</scope>
</reference>
<protein>
    <recommendedName>
        <fullName evidence="1">CO-methylating acetyl-CoA synthase</fullName>
        <ecNumber evidence="1">2.3.1.169</ecNumber>
    </recommendedName>
</protein>